<name>A0A5B7FVY1_PORTR</name>
<gene>
    <name evidence="1" type="ORF">E2C01_042869</name>
</gene>
<proteinExistence type="predicted"/>
<organism evidence="1 2">
    <name type="scientific">Portunus trituberculatus</name>
    <name type="common">Swimming crab</name>
    <name type="synonym">Neptunus trituberculatus</name>
    <dbReference type="NCBI Taxonomy" id="210409"/>
    <lineage>
        <taxon>Eukaryota</taxon>
        <taxon>Metazoa</taxon>
        <taxon>Ecdysozoa</taxon>
        <taxon>Arthropoda</taxon>
        <taxon>Crustacea</taxon>
        <taxon>Multicrustacea</taxon>
        <taxon>Malacostraca</taxon>
        <taxon>Eumalacostraca</taxon>
        <taxon>Eucarida</taxon>
        <taxon>Decapoda</taxon>
        <taxon>Pleocyemata</taxon>
        <taxon>Brachyura</taxon>
        <taxon>Eubrachyura</taxon>
        <taxon>Portunoidea</taxon>
        <taxon>Portunidae</taxon>
        <taxon>Portuninae</taxon>
        <taxon>Portunus</taxon>
    </lineage>
</organism>
<reference evidence="1 2" key="1">
    <citation type="submission" date="2019-05" db="EMBL/GenBank/DDBJ databases">
        <title>Another draft genome of Portunus trituberculatus and its Hox gene families provides insights of decapod evolution.</title>
        <authorList>
            <person name="Jeong J.-H."/>
            <person name="Song I."/>
            <person name="Kim S."/>
            <person name="Choi T."/>
            <person name="Kim D."/>
            <person name="Ryu S."/>
            <person name="Kim W."/>
        </authorList>
    </citation>
    <scope>NUCLEOTIDE SEQUENCE [LARGE SCALE GENOMIC DNA]</scope>
    <source>
        <tissue evidence="1">Muscle</tissue>
    </source>
</reference>
<evidence type="ECO:0000313" key="1">
    <source>
        <dbReference type="EMBL" id="MPC49078.1"/>
    </source>
</evidence>
<sequence>MQEHAPSYSKFILLSSSPF</sequence>
<dbReference type="Proteomes" id="UP000324222">
    <property type="component" value="Unassembled WGS sequence"/>
</dbReference>
<protein>
    <submittedName>
        <fullName evidence="1">Uncharacterized protein</fullName>
    </submittedName>
</protein>
<dbReference type="EMBL" id="VSRR010008656">
    <property type="protein sequence ID" value="MPC49078.1"/>
    <property type="molecule type" value="Genomic_DNA"/>
</dbReference>
<evidence type="ECO:0000313" key="2">
    <source>
        <dbReference type="Proteomes" id="UP000324222"/>
    </source>
</evidence>
<dbReference type="AlphaFoldDB" id="A0A5B7FVY1"/>
<comment type="caution">
    <text evidence="1">The sequence shown here is derived from an EMBL/GenBank/DDBJ whole genome shotgun (WGS) entry which is preliminary data.</text>
</comment>
<keyword evidence="2" id="KW-1185">Reference proteome</keyword>
<accession>A0A5B7FVY1</accession>